<dbReference type="PRINTS" id="PR00037">
    <property type="entry name" value="HTHLACR"/>
</dbReference>
<dbReference type="Gene3D" id="1.10.10.10">
    <property type="entry name" value="Winged helix-like DNA-binding domain superfamily/Winged helix DNA-binding domain"/>
    <property type="match status" value="1"/>
</dbReference>
<dbReference type="EMBL" id="BDQX01000054">
    <property type="protein sequence ID" value="GBG06821.1"/>
    <property type="molecule type" value="Genomic_DNA"/>
</dbReference>
<dbReference type="CDD" id="cd00090">
    <property type="entry name" value="HTH_ARSR"/>
    <property type="match status" value="1"/>
</dbReference>
<dbReference type="InterPro" id="IPR037171">
    <property type="entry name" value="NagB/RpiA_transferase-like"/>
</dbReference>
<keyword evidence="1" id="KW-0805">Transcription regulation</keyword>
<keyword evidence="3" id="KW-0804">Transcription</keyword>
<dbReference type="Proteomes" id="UP000245202">
    <property type="component" value="Unassembled WGS sequence"/>
</dbReference>
<evidence type="ECO:0000256" key="3">
    <source>
        <dbReference type="ARBA" id="ARBA00023163"/>
    </source>
</evidence>
<dbReference type="InterPro" id="IPR014036">
    <property type="entry name" value="DeoR-like_C"/>
</dbReference>
<gene>
    <name evidence="6" type="ORF">PAT3040_01359</name>
</gene>
<dbReference type="GO" id="GO:0003700">
    <property type="term" value="F:DNA-binding transcription factor activity"/>
    <property type="evidence" value="ECO:0007669"/>
    <property type="project" value="InterPro"/>
</dbReference>
<evidence type="ECO:0000259" key="4">
    <source>
        <dbReference type="PROSITE" id="PS50987"/>
    </source>
</evidence>
<dbReference type="SMART" id="SM00420">
    <property type="entry name" value="HTH_DEOR"/>
    <property type="match status" value="1"/>
</dbReference>
<keyword evidence="2" id="KW-0238">DNA-binding</keyword>
<dbReference type="InterPro" id="IPR036388">
    <property type="entry name" value="WH-like_DNA-bd_sf"/>
</dbReference>
<feature type="domain" description="HTH arsR-type" evidence="4">
    <location>
        <begin position="1"/>
        <end position="82"/>
    </location>
</feature>
<dbReference type="InterPro" id="IPR011991">
    <property type="entry name" value="ArsR-like_HTH"/>
</dbReference>
<proteinExistence type="predicted"/>
<dbReference type="AlphaFoldDB" id="A0A2R5ETU4"/>
<protein>
    <submittedName>
        <fullName evidence="6">DeoR family transcriptional regulator</fullName>
    </submittedName>
</protein>
<dbReference type="InterPro" id="IPR036390">
    <property type="entry name" value="WH_DNA-bd_sf"/>
</dbReference>
<sequence length="264" mass="29197">MLAAERHRRIIEKLGESGAVKVSELSELFSVTEKTVREDLEKLEEKGLLKRTHGGAVLEQGGEDSFLPLQIPNAKHQAEKAAIATLALSCIEPNDIIALDAGSSTLELARQLPNMPLTVLTNDLLIIRELTMKDAIRLVVPGGYRHNNLLIGGESQEWINRLNVHKLFLSTTGIHPEYGLTIFTEELAKLKRLYIDNARRTYVIADHSKFDRGALITYAALNDVHCIITDGGISPEVEERYEALGLTIMKAEVPASGKRTRGKV</sequence>
<reference evidence="6 7" key="1">
    <citation type="submission" date="2017-08" db="EMBL/GenBank/DDBJ databases">
        <title>Substantial Increase in Enzyme Production by Combined Drug-Resistance Mutations in Paenibacillus agaridevorans.</title>
        <authorList>
            <person name="Tanaka Y."/>
            <person name="Funane K."/>
            <person name="Hosaka T."/>
            <person name="Shiwa Y."/>
            <person name="Fujita N."/>
            <person name="Miyazaki T."/>
            <person name="Yoshikawa H."/>
            <person name="Murakami K."/>
            <person name="Kasahara K."/>
            <person name="Inaoka T."/>
            <person name="Hiraga Y."/>
            <person name="Ochi K."/>
        </authorList>
    </citation>
    <scope>NUCLEOTIDE SEQUENCE [LARGE SCALE GENOMIC DNA]</scope>
    <source>
        <strain evidence="6 7">T-3040</strain>
    </source>
</reference>
<evidence type="ECO:0000256" key="2">
    <source>
        <dbReference type="ARBA" id="ARBA00023125"/>
    </source>
</evidence>
<dbReference type="Pfam" id="PF08220">
    <property type="entry name" value="HTH_DeoR"/>
    <property type="match status" value="1"/>
</dbReference>
<evidence type="ECO:0000313" key="6">
    <source>
        <dbReference type="EMBL" id="GBG06821.1"/>
    </source>
</evidence>
<dbReference type="SUPFAM" id="SSF100950">
    <property type="entry name" value="NagB/RpiA/CoA transferase-like"/>
    <property type="match status" value="1"/>
</dbReference>
<dbReference type="PANTHER" id="PTHR30363">
    <property type="entry name" value="HTH-TYPE TRANSCRIPTIONAL REGULATOR SRLR-RELATED"/>
    <property type="match status" value="1"/>
</dbReference>
<dbReference type="SMART" id="SM01134">
    <property type="entry name" value="DeoRC"/>
    <property type="match status" value="1"/>
</dbReference>
<dbReference type="PROSITE" id="PS50987">
    <property type="entry name" value="HTH_ARSR_2"/>
    <property type="match status" value="1"/>
</dbReference>
<feature type="domain" description="HTH deoR-type" evidence="5">
    <location>
        <begin position="3"/>
        <end position="58"/>
    </location>
</feature>
<evidence type="ECO:0000259" key="5">
    <source>
        <dbReference type="PROSITE" id="PS51000"/>
    </source>
</evidence>
<organism evidence="6 7">
    <name type="scientific">Paenibacillus agaridevorans</name>
    <dbReference type="NCBI Taxonomy" id="171404"/>
    <lineage>
        <taxon>Bacteria</taxon>
        <taxon>Bacillati</taxon>
        <taxon>Bacillota</taxon>
        <taxon>Bacilli</taxon>
        <taxon>Bacillales</taxon>
        <taxon>Paenibacillaceae</taxon>
        <taxon>Paenibacillus</taxon>
    </lineage>
</organism>
<dbReference type="PANTHER" id="PTHR30363:SF46">
    <property type="entry name" value="LYSR FAMILY TRANSCRIPTIONAL REGULATOR"/>
    <property type="match status" value="1"/>
</dbReference>
<evidence type="ECO:0000313" key="7">
    <source>
        <dbReference type="Proteomes" id="UP000245202"/>
    </source>
</evidence>
<dbReference type="PROSITE" id="PS51000">
    <property type="entry name" value="HTH_DEOR_2"/>
    <property type="match status" value="1"/>
</dbReference>
<accession>A0A2R5ETU4</accession>
<evidence type="ECO:0000256" key="1">
    <source>
        <dbReference type="ARBA" id="ARBA00023015"/>
    </source>
</evidence>
<name>A0A2R5ETU4_9BACL</name>
<dbReference type="RefSeq" id="WP_108991982.1">
    <property type="nucleotide sequence ID" value="NZ_BDQX01000054.1"/>
</dbReference>
<comment type="caution">
    <text evidence="6">The sequence shown here is derived from an EMBL/GenBank/DDBJ whole genome shotgun (WGS) entry which is preliminary data.</text>
</comment>
<dbReference type="InterPro" id="IPR050313">
    <property type="entry name" value="Carb_Metab_HTH_regulators"/>
</dbReference>
<dbReference type="SUPFAM" id="SSF46785">
    <property type="entry name" value="Winged helix' DNA-binding domain"/>
    <property type="match status" value="1"/>
</dbReference>
<dbReference type="GO" id="GO:0003677">
    <property type="term" value="F:DNA binding"/>
    <property type="evidence" value="ECO:0007669"/>
    <property type="project" value="UniProtKB-KW"/>
</dbReference>
<keyword evidence="7" id="KW-1185">Reference proteome</keyword>
<dbReference type="InterPro" id="IPR001034">
    <property type="entry name" value="DeoR_HTH"/>
</dbReference>
<dbReference type="InterPro" id="IPR001845">
    <property type="entry name" value="HTH_ArsR_DNA-bd_dom"/>
</dbReference>
<dbReference type="Pfam" id="PF00455">
    <property type="entry name" value="DeoRC"/>
    <property type="match status" value="1"/>
</dbReference>